<dbReference type="PANTHER" id="PTHR31609:SF1">
    <property type="entry name" value="CARBOHYDRATE DEACETYLASE"/>
    <property type="match status" value="1"/>
</dbReference>
<evidence type="ECO:0000256" key="2">
    <source>
        <dbReference type="ARBA" id="ARBA00022723"/>
    </source>
</evidence>
<keyword evidence="5" id="KW-0119">Carbohydrate metabolism</keyword>
<dbReference type="PANTHER" id="PTHR31609">
    <property type="entry name" value="YDJC DEACETYLASE FAMILY MEMBER"/>
    <property type="match status" value="1"/>
</dbReference>
<organism evidence="6 7">
    <name type="scientific">Tepidicaulis marinus</name>
    <dbReference type="NCBI Taxonomy" id="1333998"/>
    <lineage>
        <taxon>Bacteria</taxon>
        <taxon>Pseudomonadati</taxon>
        <taxon>Pseudomonadota</taxon>
        <taxon>Alphaproteobacteria</taxon>
        <taxon>Hyphomicrobiales</taxon>
        <taxon>Parvibaculaceae</taxon>
        <taxon>Tepidicaulis</taxon>
    </lineage>
</organism>
<dbReference type="CDD" id="cd10802">
    <property type="entry name" value="YdjC_TTHB029_like"/>
    <property type="match status" value="1"/>
</dbReference>
<evidence type="ECO:0000256" key="1">
    <source>
        <dbReference type="ARBA" id="ARBA00001946"/>
    </source>
</evidence>
<protein>
    <submittedName>
        <fullName evidence="6">Conserved protein</fullName>
    </submittedName>
</protein>
<comment type="cofactor">
    <cofactor evidence="1">
        <name>Mg(2+)</name>
        <dbReference type="ChEBI" id="CHEBI:18420"/>
    </cofactor>
</comment>
<evidence type="ECO:0000313" key="7">
    <source>
        <dbReference type="Proteomes" id="UP000028702"/>
    </source>
</evidence>
<dbReference type="SUPFAM" id="SSF88713">
    <property type="entry name" value="Glycoside hydrolase/deacetylase"/>
    <property type="match status" value="1"/>
</dbReference>
<dbReference type="InterPro" id="IPR006879">
    <property type="entry name" value="YdjC-like"/>
</dbReference>
<gene>
    <name evidence="6" type="ORF">M2A_0430</name>
</gene>
<proteinExistence type="predicted"/>
<keyword evidence="3" id="KW-0378">Hydrolase</keyword>
<name>A0A081B7B3_9HYPH</name>
<dbReference type="Proteomes" id="UP000028702">
    <property type="component" value="Unassembled WGS sequence"/>
</dbReference>
<dbReference type="InterPro" id="IPR011330">
    <property type="entry name" value="Glyco_hydro/deAcase_b/a-brl"/>
</dbReference>
<reference evidence="6 7" key="1">
    <citation type="submission" date="2014-07" db="EMBL/GenBank/DDBJ databases">
        <title>Tepidicaulis marinum gen. nov., sp. nov., a novel marine bacterium denitrifying nitrate to nitrous oxide strictly under microaerobic conditions.</title>
        <authorList>
            <person name="Takeuchi M."/>
            <person name="Yamagishi T."/>
            <person name="Kamagata Y."/>
            <person name="Oshima K."/>
            <person name="Hattori M."/>
            <person name="Katayama T."/>
            <person name="Hanada S."/>
            <person name="Tamaki H."/>
            <person name="Marumo K."/>
            <person name="Maeda H."/>
            <person name="Nedachi M."/>
            <person name="Iwasaki W."/>
            <person name="Suwa Y."/>
            <person name="Sakata S."/>
        </authorList>
    </citation>
    <scope>NUCLEOTIDE SEQUENCE [LARGE SCALE GENOMIC DNA]</scope>
    <source>
        <strain evidence="6 7">MA2</strain>
    </source>
</reference>
<evidence type="ECO:0000256" key="4">
    <source>
        <dbReference type="ARBA" id="ARBA00022842"/>
    </source>
</evidence>
<evidence type="ECO:0000256" key="3">
    <source>
        <dbReference type="ARBA" id="ARBA00022801"/>
    </source>
</evidence>
<dbReference type="Gene3D" id="3.20.20.370">
    <property type="entry name" value="Glycoside hydrolase/deacetylase"/>
    <property type="match status" value="1"/>
</dbReference>
<dbReference type="EMBL" id="BBIO01000002">
    <property type="protein sequence ID" value="GAK43931.1"/>
    <property type="molecule type" value="Genomic_DNA"/>
</dbReference>
<dbReference type="Pfam" id="PF04794">
    <property type="entry name" value="YdjC"/>
    <property type="match status" value="1"/>
</dbReference>
<dbReference type="STRING" id="1333998.M2A_0430"/>
<dbReference type="GO" id="GO:0016787">
    <property type="term" value="F:hydrolase activity"/>
    <property type="evidence" value="ECO:0007669"/>
    <property type="project" value="UniProtKB-KW"/>
</dbReference>
<dbReference type="eggNOG" id="COG3394">
    <property type="taxonomic scope" value="Bacteria"/>
</dbReference>
<evidence type="ECO:0000313" key="6">
    <source>
        <dbReference type="EMBL" id="GAK43931.1"/>
    </source>
</evidence>
<dbReference type="GO" id="GO:0019213">
    <property type="term" value="F:deacetylase activity"/>
    <property type="evidence" value="ECO:0007669"/>
    <property type="project" value="TreeGrafter"/>
</dbReference>
<dbReference type="AlphaFoldDB" id="A0A081B7B3"/>
<keyword evidence="4" id="KW-0460">Magnesium</keyword>
<comment type="caution">
    <text evidence="6">The sequence shown here is derived from an EMBL/GenBank/DDBJ whole genome shotgun (WGS) entry which is preliminary data.</text>
</comment>
<dbReference type="GO" id="GO:0046872">
    <property type="term" value="F:metal ion binding"/>
    <property type="evidence" value="ECO:0007669"/>
    <property type="project" value="UniProtKB-KW"/>
</dbReference>
<evidence type="ECO:0000256" key="5">
    <source>
        <dbReference type="ARBA" id="ARBA00023277"/>
    </source>
</evidence>
<dbReference type="GO" id="GO:0005975">
    <property type="term" value="P:carbohydrate metabolic process"/>
    <property type="evidence" value="ECO:0007669"/>
    <property type="project" value="InterPro"/>
</dbReference>
<keyword evidence="2" id="KW-0479">Metal-binding</keyword>
<keyword evidence="7" id="KW-1185">Reference proteome</keyword>
<sequence>MWGPNPVLEKLGFGENDRVAIIHTDDIGMCQASVSAFIDLWEAGRITAGAAMVPCPWFGEIAAYCRANPEADMGVHATLTCEWPTFRWGPLSTRDAGTGLLDEEGGLHKTCEALAAKGRPPAVRAELAAQIARARAAGISPTHMDTHMGSVMHAKFYEGFAETALAAGIPPFTLRLEEAQWLKGGYDAESAAVLFKQSQRLEKLGVPLLDRILNVPLAEEEDRLEKTRAVFRTMKPGHLSYFILHPSQDTPELRAICSDWRSRVADYEIFLSGGVAETIEEEGIHLIGCRDLANLMPDWANA</sequence>
<dbReference type="RefSeq" id="WP_045442456.1">
    <property type="nucleotide sequence ID" value="NZ_BBIO01000002.1"/>
</dbReference>
<accession>A0A081B7B3</accession>